<evidence type="ECO:0000259" key="3">
    <source>
        <dbReference type="PROSITE" id="PS50102"/>
    </source>
</evidence>
<evidence type="ECO:0000313" key="5">
    <source>
        <dbReference type="Proteomes" id="UP000299102"/>
    </source>
</evidence>
<dbReference type="PANTHER" id="PTHR48027">
    <property type="entry name" value="HETEROGENEOUS NUCLEAR RIBONUCLEOPROTEIN 87F-RELATED"/>
    <property type="match status" value="1"/>
</dbReference>
<dbReference type="InterPro" id="IPR052462">
    <property type="entry name" value="SLIRP/GR-RBP-like"/>
</dbReference>
<accession>A0A4C1TTH4</accession>
<evidence type="ECO:0000313" key="4">
    <source>
        <dbReference type="EMBL" id="GBP17323.1"/>
    </source>
</evidence>
<organism evidence="4 5">
    <name type="scientific">Eumeta variegata</name>
    <name type="common">Bagworm moth</name>
    <name type="synonym">Eumeta japonica</name>
    <dbReference type="NCBI Taxonomy" id="151549"/>
    <lineage>
        <taxon>Eukaryota</taxon>
        <taxon>Metazoa</taxon>
        <taxon>Ecdysozoa</taxon>
        <taxon>Arthropoda</taxon>
        <taxon>Hexapoda</taxon>
        <taxon>Insecta</taxon>
        <taxon>Pterygota</taxon>
        <taxon>Neoptera</taxon>
        <taxon>Endopterygota</taxon>
        <taxon>Lepidoptera</taxon>
        <taxon>Glossata</taxon>
        <taxon>Ditrysia</taxon>
        <taxon>Tineoidea</taxon>
        <taxon>Psychidae</taxon>
        <taxon>Oiketicinae</taxon>
        <taxon>Eumeta</taxon>
    </lineage>
</organism>
<dbReference type="GO" id="GO:0003723">
    <property type="term" value="F:RNA binding"/>
    <property type="evidence" value="ECO:0007669"/>
    <property type="project" value="UniProtKB-UniRule"/>
</dbReference>
<protein>
    <submittedName>
        <fullName evidence="4">RNA-binding protein 45</fullName>
    </submittedName>
</protein>
<dbReference type="Proteomes" id="UP000299102">
    <property type="component" value="Unassembled WGS sequence"/>
</dbReference>
<feature type="domain" description="RRM" evidence="3">
    <location>
        <begin position="415"/>
        <end position="471"/>
    </location>
</feature>
<dbReference type="EMBL" id="BGZK01000086">
    <property type="protein sequence ID" value="GBP17323.1"/>
    <property type="molecule type" value="Genomic_DNA"/>
</dbReference>
<dbReference type="Pfam" id="PF00076">
    <property type="entry name" value="RRM_1"/>
    <property type="match status" value="2"/>
</dbReference>
<dbReference type="STRING" id="151549.A0A4C1TTH4"/>
<name>A0A4C1TTH4_EUMVA</name>
<evidence type="ECO:0000256" key="1">
    <source>
        <dbReference type="ARBA" id="ARBA00022884"/>
    </source>
</evidence>
<dbReference type="SUPFAM" id="SSF54928">
    <property type="entry name" value="RNA-binding domain, RBD"/>
    <property type="match status" value="3"/>
</dbReference>
<evidence type="ECO:0000256" key="2">
    <source>
        <dbReference type="PROSITE-ProRule" id="PRU00176"/>
    </source>
</evidence>
<proteinExistence type="predicted"/>
<dbReference type="InterPro" id="IPR000504">
    <property type="entry name" value="RRM_dom"/>
</dbReference>
<gene>
    <name evidence="4" type="primary">Rbm45</name>
    <name evidence="4" type="ORF">EVAR_17810_1</name>
</gene>
<feature type="domain" description="RRM" evidence="3">
    <location>
        <begin position="13"/>
        <end position="92"/>
    </location>
</feature>
<reference evidence="4 5" key="1">
    <citation type="journal article" date="2019" name="Commun. Biol.">
        <title>The bagworm genome reveals a unique fibroin gene that provides high tensile strength.</title>
        <authorList>
            <person name="Kono N."/>
            <person name="Nakamura H."/>
            <person name="Ohtoshi R."/>
            <person name="Tomita M."/>
            <person name="Numata K."/>
            <person name="Arakawa K."/>
        </authorList>
    </citation>
    <scope>NUCLEOTIDE SEQUENCE [LARGE SCALE GENOMIC DNA]</scope>
</reference>
<keyword evidence="1 2" id="KW-0694">RNA-binding</keyword>
<dbReference type="SMART" id="SM00360">
    <property type="entry name" value="RRM"/>
    <property type="match status" value="4"/>
</dbReference>
<comment type="caution">
    <text evidence="4">The sequence shown here is derived from an EMBL/GenBank/DDBJ whole genome shotgun (WGS) entry which is preliminary data.</text>
</comment>
<dbReference type="PROSITE" id="PS50102">
    <property type="entry name" value="RRM"/>
    <property type="match status" value="3"/>
</dbReference>
<dbReference type="InterPro" id="IPR012677">
    <property type="entry name" value="Nucleotide-bd_a/b_plait_sf"/>
</dbReference>
<dbReference type="AlphaFoldDB" id="A0A4C1TTH4"/>
<sequence length="496" mass="55505">MYHHSKDEKAPFTRLFVICCKTLKEEDLERAFGEFGHIKNLHIPRDRNTGESKGIAYIQFSKTSEAAKALEALNGTILEPANRPVKVMVAANKHDQNQSSNINLGKYRRLFIVVPKIANEKEIKDHFSAFGAIESINLHKDKVTKQNKGFAYVQFHKFVDTARALEECDRKYKPVIATPKDELKRDRSTFESNVSLNSDSKTIVHNDYHSDGFFPRNEEFVQSYPVNRTLLTDGYKSVVVLCSPKLTQRHVESLFDIVQGMESCQYSVDIFGGYGKGIVTYSSHAAASYAVQKLDKFEYPFGETMHVKPEINQINQVAENLSNIVDNFKSAITSGKPTVELAQLAEVMARASSMIKAVTSGVTDTVVSEKNNLSSNNSICNVKLPPPQPLADINSPVAQRCFIVCKPSPPPMAMLRDVFSRFEGLIKVYTITNKNFGYALYTSEKSAREAISILHNCTIGGSHIKVLEADEKSSKKDDIKDDSKKIKLDTIDTDIN</sequence>
<dbReference type="OrthoDB" id="78437at2759"/>
<feature type="domain" description="RRM" evidence="3">
    <location>
        <begin position="100"/>
        <end position="182"/>
    </location>
</feature>
<keyword evidence="5" id="KW-1185">Reference proteome</keyword>
<dbReference type="Gene3D" id="3.30.70.330">
    <property type="match status" value="3"/>
</dbReference>
<dbReference type="InterPro" id="IPR035979">
    <property type="entry name" value="RBD_domain_sf"/>
</dbReference>